<gene>
    <name evidence="2" type="ORF">CAUJ_LOCUS14347</name>
</gene>
<dbReference type="SUPFAM" id="SSF57667">
    <property type="entry name" value="beta-beta-alpha zinc fingers"/>
    <property type="match status" value="1"/>
</dbReference>
<proteinExistence type="predicted"/>
<dbReference type="Pfam" id="PF12874">
    <property type="entry name" value="zf-met"/>
    <property type="match status" value="1"/>
</dbReference>
<sequence>MVAAMTNEPVAVKGNTDKWSAIVDPAHWPSQKSLNFTKNCKICQVKLNSEFDVMAHLLSKNHVEKSKTLKVSCKISDYKKQEDALVQLKTAPLEKIETGNFLDGDENLANATEKMNKLQTRTAVPLPLSSPRARLRQIRDIANIFDKMSGCSIVDETTQKSMEKVLGDLLSSFEKSDGNESAITAEQLCAVGGVLRICDALLAWTKNTFFVRDIRVAYTILYQNQLMKIVELIVHLLTNEPTAPQLSALLDVLNALLQTVVGRISTSTDQKTWKELKSLDSNAPETIDVIAGFYRCSLKSSTIVAAVEATNGFSRLLYSTFMRIALEHALKCGRSASNGPRDQKIATDVAVIVVRALESLSSDLKFEDVWKTIVENGQNALMIRLILSNVLRSAISAATASEPPKNARHRQNPASSNNFTTSEAELVKLLEFIACFANAGNQVGYREYF</sequence>
<keyword evidence="3" id="KW-1185">Reference proteome</keyword>
<dbReference type="AlphaFoldDB" id="A0A8S1HV85"/>
<evidence type="ECO:0000259" key="1">
    <source>
        <dbReference type="Pfam" id="PF12874"/>
    </source>
</evidence>
<reference evidence="2" key="1">
    <citation type="submission" date="2020-10" db="EMBL/GenBank/DDBJ databases">
        <authorList>
            <person name="Kikuchi T."/>
        </authorList>
    </citation>
    <scope>NUCLEOTIDE SEQUENCE</scope>
    <source>
        <strain evidence="2">NKZ352</strain>
    </source>
</reference>
<protein>
    <recommendedName>
        <fullName evidence="1">C2H2-type domain-containing protein</fullName>
    </recommendedName>
</protein>
<dbReference type="InterPro" id="IPR036236">
    <property type="entry name" value="Znf_C2H2_sf"/>
</dbReference>
<feature type="domain" description="C2H2-type" evidence="1">
    <location>
        <begin position="39"/>
        <end position="62"/>
    </location>
</feature>
<dbReference type="InterPro" id="IPR013087">
    <property type="entry name" value="Znf_C2H2_type"/>
</dbReference>
<name>A0A8S1HV85_9PELO</name>
<organism evidence="2 3">
    <name type="scientific">Caenorhabditis auriculariae</name>
    <dbReference type="NCBI Taxonomy" id="2777116"/>
    <lineage>
        <taxon>Eukaryota</taxon>
        <taxon>Metazoa</taxon>
        <taxon>Ecdysozoa</taxon>
        <taxon>Nematoda</taxon>
        <taxon>Chromadorea</taxon>
        <taxon>Rhabditida</taxon>
        <taxon>Rhabditina</taxon>
        <taxon>Rhabditomorpha</taxon>
        <taxon>Rhabditoidea</taxon>
        <taxon>Rhabditidae</taxon>
        <taxon>Peloderinae</taxon>
        <taxon>Caenorhabditis</taxon>
    </lineage>
</organism>
<dbReference type="EMBL" id="CAJGYM010000126">
    <property type="protein sequence ID" value="CAD6198441.1"/>
    <property type="molecule type" value="Genomic_DNA"/>
</dbReference>
<dbReference type="Proteomes" id="UP000835052">
    <property type="component" value="Unassembled WGS sequence"/>
</dbReference>
<accession>A0A8S1HV85</accession>
<dbReference type="OrthoDB" id="71500at2759"/>
<evidence type="ECO:0000313" key="2">
    <source>
        <dbReference type="EMBL" id="CAD6198441.1"/>
    </source>
</evidence>
<evidence type="ECO:0000313" key="3">
    <source>
        <dbReference type="Proteomes" id="UP000835052"/>
    </source>
</evidence>
<comment type="caution">
    <text evidence="2">The sequence shown here is derived from an EMBL/GenBank/DDBJ whole genome shotgun (WGS) entry which is preliminary data.</text>
</comment>
<dbReference type="Gene3D" id="3.30.160.60">
    <property type="entry name" value="Classic Zinc Finger"/>
    <property type="match status" value="1"/>
</dbReference>